<dbReference type="OrthoDB" id="9949627at2759"/>
<keyword evidence="1" id="KW-0175">Coiled coil</keyword>
<feature type="region of interest" description="Disordered" evidence="2">
    <location>
        <begin position="278"/>
        <end position="357"/>
    </location>
</feature>
<dbReference type="AlphaFoldDB" id="V3ZUE5"/>
<name>V3ZUE5_LOTGI</name>
<evidence type="ECO:0000313" key="3">
    <source>
        <dbReference type="EMBL" id="ESO84551.1"/>
    </source>
</evidence>
<dbReference type="EMBL" id="KB203470">
    <property type="protein sequence ID" value="ESO84551.1"/>
    <property type="molecule type" value="Genomic_DNA"/>
</dbReference>
<dbReference type="PANTHER" id="PTHR35838:SF1">
    <property type="entry name" value="TRICHOHYALIN-LIKE"/>
    <property type="match status" value="1"/>
</dbReference>
<organism evidence="3 4">
    <name type="scientific">Lottia gigantea</name>
    <name type="common">Giant owl limpet</name>
    <dbReference type="NCBI Taxonomy" id="225164"/>
    <lineage>
        <taxon>Eukaryota</taxon>
        <taxon>Metazoa</taxon>
        <taxon>Spiralia</taxon>
        <taxon>Lophotrochozoa</taxon>
        <taxon>Mollusca</taxon>
        <taxon>Gastropoda</taxon>
        <taxon>Patellogastropoda</taxon>
        <taxon>Lottioidea</taxon>
        <taxon>Lottiidae</taxon>
        <taxon>Lottia</taxon>
    </lineage>
</organism>
<sequence length="740" mass="84664">MLPTKTVGIFSSDFIHDIQSQLQEPVKEKQETESIKAKLAVLEKWLLHGMSRFSKENLQIFLGRLMQYTEKSHLSSVGDIQRILVRIKLSSNGKPSDDERRLLNYFHNFQNDINHIKIIKTSFDVEIYNYLHKFYYNIAAAPVSSGRQPRDSMQTTKNDRRRVSFEAVVEEPEESPRLLGVSTLDIISGDENKKLSVIVHELTDMKDRWENLLPEEDRPIDADDFDPDSEYELHHMSNFEPYRHLLRFVPDIFTKCHKCIELSKQWLRLAHQVYPSLPLERPETPRSEVDRVQASITAPSPGLKSRSARPQLESSTPVVPSQTARPARPFTSKPRRSSTASTSSTRQRIFIKKPRVAKYKPEQAIVQPHIFVDDSDLKLDLGTARSDDANSETSNFQEPNTPMRNATLGKTSRTSNGIDGNTCRIDQPRLHSSKTTRINVSREPDEHSSGNSRERTLDSVDRDYFKIPDDGSGVSVLTGSFSGSDPSRSPSPEPSPLTENGYNYLVIKLRETSRNIDDLEANLSNYRCELDSLHSRGERLMVLKSKHKSIKQRLDDVKRAHHFDQIRLKENQKIFESAISGTSKYFDLQRNMEQLKHRLQVGESEMKMLRFQVVVLDQDYELESEINPNFESFATDLKADILESEKLLEEERHEKRQLEKELAMTSPSSLERSHPVHKGPHSSALQSLSRLSEPLSELEYGSLKSGSRETISDRYEAVTLSPSTPDKQLASTLAWDPQQL</sequence>
<feature type="region of interest" description="Disordered" evidence="2">
    <location>
        <begin position="718"/>
        <end position="740"/>
    </location>
</feature>
<evidence type="ECO:0000313" key="4">
    <source>
        <dbReference type="Proteomes" id="UP000030746"/>
    </source>
</evidence>
<dbReference type="RefSeq" id="XP_009064754.1">
    <property type="nucleotide sequence ID" value="XM_009066506.1"/>
</dbReference>
<accession>V3ZUE5</accession>
<feature type="region of interest" description="Disordered" evidence="2">
    <location>
        <begin position="383"/>
        <end position="499"/>
    </location>
</feature>
<dbReference type="GeneID" id="20240934"/>
<evidence type="ECO:0000256" key="2">
    <source>
        <dbReference type="SAM" id="MobiDB-lite"/>
    </source>
</evidence>
<feature type="compositionally biased region" description="Basic and acidic residues" evidence="2">
    <location>
        <begin position="280"/>
        <end position="291"/>
    </location>
</feature>
<keyword evidence="4" id="KW-1185">Reference proteome</keyword>
<dbReference type="CTD" id="20240934"/>
<dbReference type="KEGG" id="lgi:LOTGIDRAFT_168620"/>
<dbReference type="Proteomes" id="UP000030746">
    <property type="component" value="Unassembled WGS sequence"/>
</dbReference>
<protein>
    <submittedName>
        <fullName evidence="3">Uncharacterized protein</fullName>
    </submittedName>
</protein>
<gene>
    <name evidence="3" type="ORF">LOTGIDRAFT_168620</name>
</gene>
<dbReference type="HOGENOM" id="CLU_375218_0_0_1"/>
<feature type="coiled-coil region" evidence="1">
    <location>
        <begin position="509"/>
        <end position="536"/>
    </location>
</feature>
<feature type="compositionally biased region" description="Polar residues" evidence="2">
    <location>
        <begin position="312"/>
        <end position="324"/>
    </location>
</feature>
<feature type="compositionally biased region" description="Polar residues" evidence="2">
    <location>
        <begin position="720"/>
        <end position="731"/>
    </location>
</feature>
<reference evidence="3 4" key="1">
    <citation type="journal article" date="2013" name="Nature">
        <title>Insights into bilaterian evolution from three spiralian genomes.</title>
        <authorList>
            <person name="Simakov O."/>
            <person name="Marletaz F."/>
            <person name="Cho S.J."/>
            <person name="Edsinger-Gonzales E."/>
            <person name="Havlak P."/>
            <person name="Hellsten U."/>
            <person name="Kuo D.H."/>
            <person name="Larsson T."/>
            <person name="Lv J."/>
            <person name="Arendt D."/>
            <person name="Savage R."/>
            <person name="Osoegawa K."/>
            <person name="de Jong P."/>
            <person name="Grimwood J."/>
            <person name="Chapman J.A."/>
            <person name="Shapiro H."/>
            <person name="Aerts A."/>
            <person name="Otillar R.P."/>
            <person name="Terry A.Y."/>
            <person name="Boore J.L."/>
            <person name="Grigoriev I.V."/>
            <person name="Lindberg D.R."/>
            <person name="Seaver E.C."/>
            <person name="Weisblat D.A."/>
            <person name="Putnam N.H."/>
            <person name="Rokhsar D.S."/>
        </authorList>
    </citation>
    <scope>NUCLEOTIDE SEQUENCE [LARGE SCALE GENOMIC DNA]</scope>
</reference>
<feature type="region of interest" description="Disordered" evidence="2">
    <location>
        <begin position="652"/>
        <end position="690"/>
    </location>
</feature>
<feature type="compositionally biased region" description="Polar residues" evidence="2">
    <location>
        <begin position="391"/>
        <end position="419"/>
    </location>
</feature>
<feature type="compositionally biased region" description="Low complexity" evidence="2">
    <location>
        <begin position="337"/>
        <end position="348"/>
    </location>
</feature>
<feature type="compositionally biased region" description="Basic and acidic residues" evidence="2">
    <location>
        <begin position="652"/>
        <end position="662"/>
    </location>
</feature>
<evidence type="ECO:0000256" key="1">
    <source>
        <dbReference type="SAM" id="Coils"/>
    </source>
</evidence>
<dbReference type="OMA" id="FLNHGMS"/>
<dbReference type="PANTHER" id="PTHR35838">
    <property type="entry name" value="CHROMOSOME 21, WHOLE GENOME SHOTGUN SEQUENCE"/>
    <property type="match status" value="1"/>
</dbReference>
<feature type="compositionally biased region" description="Basic and acidic residues" evidence="2">
    <location>
        <begin position="440"/>
        <end position="469"/>
    </location>
</feature>
<proteinExistence type="predicted"/>